<dbReference type="AlphaFoldDB" id="A0A7S1DBV1"/>
<dbReference type="Pfam" id="PF08240">
    <property type="entry name" value="ADH_N"/>
    <property type="match status" value="1"/>
</dbReference>
<dbReference type="PANTHER" id="PTHR11695:SF294">
    <property type="entry name" value="RETICULON-4-INTERACTING PROTEIN 1, MITOCHONDRIAL"/>
    <property type="match status" value="1"/>
</dbReference>
<dbReference type="InterPro" id="IPR011032">
    <property type="entry name" value="GroES-like_sf"/>
</dbReference>
<dbReference type="EMBL" id="HBFW01022382">
    <property type="protein sequence ID" value="CAD8943367.1"/>
    <property type="molecule type" value="Transcribed_RNA"/>
</dbReference>
<gene>
    <name evidence="2" type="ORF">CTEN0397_LOCUS14434</name>
</gene>
<dbReference type="SUPFAM" id="SSF50129">
    <property type="entry name" value="GroES-like"/>
    <property type="match status" value="1"/>
</dbReference>
<dbReference type="Pfam" id="PF13602">
    <property type="entry name" value="ADH_zinc_N_2"/>
    <property type="match status" value="1"/>
</dbReference>
<dbReference type="CDD" id="cd08267">
    <property type="entry name" value="MDR1"/>
    <property type="match status" value="1"/>
</dbReference>
<dbReference type="InterPro" id="IPR013154">
    <property type="entry name" value="ADH-like_N"/>
</dbReference>
<sequence length="292" mass="31438">MAAIDTALDAVVNKLQFSSMLHSYKGDHLMLGWHFAGTIEKIGDKVENLRVGDDVFGHLQYDSKTIQGSFSEYITVPASDCAKKPADVPFDVAAASTTEAITALQAVRDHGGFEEAQRILILGGGGGVGSAAVQIAKALGASHITATCSARDVERVRSNGADVVVDRGAKDPKDIQDSFHVVFDSTGLYSAYDFLSKIHKEGGRFVTTLPNVGFLLATAMTFVNCKKQGVSFVHAMSKRQDLELVGEWLSSSKLQIPIDSTFKVKDMKDAMARQADRAKVGRVIIDVANGWE</sequence>
<protein>
    <recommendedName>
        <fullName evidence="1">Enoyl reductase (ER) domain-containing protein</fullName>
    </recommendedName>
</protein>
<dbReference type="Gene3D" id="3.90.180.10">
    <property type="entry name" value="Medium-chain alcohol dehydrogenases, catalytic domain"/>
    <property type="match status" value="1"/>
</dbReference>
<dbReference type="InterPro" id="IPR050700">
    <property type="entry name" value="YIM1/Zinc_Alcohol_DH_Fams"/>
</dbReference>
<evidence type="ECO:0000259" key="1">
    <source>
        <dbReference type="SMART" id="SM00829"/>
    </source>
</evidence>
<dbReference type="SUPFAM" id="SSF51735">
    <property type="entry name" value="NAD(P)-binding Rossmann-fold domains"/>
    <property type="match status" value="1"/>
</dbReference>
<dbReference type="PANTHER" id="PTHR11695">
    <property type="entry name" value="ALCOHOL DEHYDROGENASE RELATED"/>
    <property type="match status" value="1"/>
</dbReference>
<reference evidence="2" key="1">
    <citation type="submission" date="2021-01" db="EMBL/GenBank/DDBJ databases">
        <authorList>
            <person name="Corre E."/>
            <person name="Pelletier E."/>
            <person name="Niang G."/>
            <person name="Scheremetjew M."/>
            <person name="Finn R."/>
            <person name="Kale V."/>
            <person name="Holt S."/>
            <person name="Cochrane G."/>
            <person name="Meng A."/>
            <person name="Brown T."/>
            <person name="Cohen L."/>
        </authorList>
    </citation>
    <scope>NUCLEOTIDE SEQUENCE</scope>
    <source>
        <strain evidence="2">ECT3854</strain>
    </source>
</reference>
<dbReference type="InterPro" id="IPR036291">
    <property type="entry name" value="NAD(P)-bd_dom_sf"/>
</dbReference>
<accession>A0A7S1DBV1</accession>
<dbReference type="Gene3D" id="3.40.50.720">
    <property type="entry name" value="NAD(P)-binding Rossmann-like Domain"/>
    <property type="match status" value="1"/>
</dbReference>
<evidence type="ECO:0000313" key="2">
    <source>
        <dbReference type="EMBL" id="CAD8943367.1"/>
    </source>
</evidence>
<feature type="domain" description="Enoyl reductase (ER)" evidence="1">
    <location>
        <begin position="10"/>
        <end position="285"/>
    </location>
</feature>
<dbReference type="GO" id="GO:0016491">
    <property type="term" value="F:oxidoreductase activity"/>
    <property type="evidence" value="ECO:0007669"/>
    <property type="project" value="InterPro"/>
</dbReference>
<dbReference type="SMART" id="SM00829">
    <property type="entry name" value="PKS_ER"/>
    <property type="match status" value="1"/>
</dbReference>
<dbReference type="InterPro" id="IPR020843">
    <property type="entry name" value="ER"/>
</dbReference>
<organism evidence="2">
    <name type="scientific">Cyclophora tenuis</name>
    <name type="common">Marine diatom</name>
    <dbReference type="NCBI Taxonomy" id="216820"/>
    <lineage>
        <taxon>Eukaryota</taxon>
        <taxon>Sar</taxon>
        <taxon>Stramenopiles</taxon>
        <taxon>Ochrophyta</taxon>
        <taxon>Bacillariophyta</taxon>
        <taxon>Fragilariophyceae</taxon>
        <taxon>Fragilariophycidae</taxon>
        <taxon>Cyclophorales</taxon>
        <taxon>Cyclophoraceae</taxon>
        <taxon>Cyclophora</taxon>
    </lineage>
</organism>
<proteinExistence type="predicted"/>
<name>A0A7S1DBV1_CYCTE</name>